<keyword evidence="3 8" id="KW-0436">Ligase</keyword>
<dbReference type="InterPro" id="IPR011776">
    <property type="entry name" value="Mg_chelatase_ATPase-dsu"/>
</dbReference>
<dbReference type="UniPathway" id="UPA00668"/>
<proteinExistence type="inferred from homology"/>
<evidence type="ECO:0000256" key="5">
    <source>
        <dbReference type="ARBA" id="ARBA00022840"/>
    </source>
</evidence>
<feature type="compositionally biased region" description="Low complexity" evidence="9">
    <location>
        <begin position="187"/>
        <end position="202"/>
    </location>
</feature>
<accession>A0A2P6TK99</accession>
<dbReference type="PANTHER" id="PTHR43473">
    <property type="entry name" value="MAGNESIUM-CHELATASE SUBUNIT CHLD, CHLOROPLASTIC"/>
    <property type="match status" value="1"/>
</dbReference>
<dbReference type="CDD" id="cd01451">
    <property type="entry name" value="vWA_Magnesium_chelatase"/>
    <property type="match status" value="1"/>
</dbReference>
<evidence type="ECO:0000256" key="4">
    <source>
        <dbReference type="ARBA" id="ARBA00022741"/>
    </source>
</evidence>
<keyword evidence="8" id="KW-0934">Plastid</keyword>
<comment type="caution">
    <text evidence="12">The sequence shown here is derived from an EMBL/GenBank/DDBJ whole genome shotgun (WGS) entry which is preliminary data.</text>
</comment>
<dbReference type="GO" id="GO:0015979">
    <property type="term" value="P:photosynthesis"/>
    <property type="evidence" value="ECO:0007669"/>
    <property type="project" value="UniProtKB-UniRule"/>
</dbReference>
<dbReference type="PROSITE" id="PS50234">
    <property type="entry name" value="VWFA"/>
    <property type="match status" value="1"/>
</dbReference>
<keyword evidence="13" id="KW-1185">Reference proteome</keyword>
<keyword evidence="5 8" id="KW-0067">ATP-binding</keyword>
<comment type="subcellular location">
    <subcellularLocation>
        <location evidence="8">Plastid</location>
        <location evidence="8">Chloroplast</location>
    </subcellularLocation>
</comment>
<dbReference type="AlphaFoldDB" id="A0A2P6TK99"/>
<dbReference type="PANTHER" id="PTHR43473:SF2">
    <property type="entry name" value="MAGNESIUM-CHELATASE SUBUNIT CHLD, CHLOROPLASTIC"/>
    <property type="match status" value="1"/>
</dbReference>
<evidence type="ECO:0000313" key="12">
    <source>
        <dbReference type="EMBL" id="PRW44497.1"/>
    </source>
</evidence>
<evidence type="ECO:0000256" key="9">
    <source>
        <dbReference type="SAM" id="MobiDB-lite"/>
    </source>
</evidence>
<feature type="signal peptide" evidence="10">
    <location>
        <begin position="1"/>
        <end position="23"/>
    </location>
</feature>
<dbReference type="Gene3D" id="3.40.50.300">
    <property type="entry name" value="P-loop containing nucleotide triphosphate hydrolases"/>
    <property type="match status" value="1"/>
</dbReference>
<comment type="function">
    <text evidence="8">Involved in chlorophyll biosynthesis. Catalyzes the insertion of magnesium ion into protoporphyrin IX to yield Mg-protoporphyrin IX.</text>
</comment>
<evidence type="ECO:0000259" key="11">
    <source>
        <dbReference type="PROSITE" id="PS50234"/>
    </source>
</evidence>
<comment type="similarity">
    <text evidence="1 8">Belongs to the Mg-chelatase subunits D/I family.</text>
</comment>
<dbReference type="SMART" id="SM00327">
    <property type="entry name" value="VWA"/>
    <property type="match status" value="1"/>
</dbReference>
<evidence type="ECO:0000256" key="8">
    <source>
        <dbReference type="RuleBase" id="RU362087"/>
    </source>
</evidence>
<protein>
    <recommendedName>
        <fullName evidence="8">Mg-protoporphyrin IX chelatase</fullName>
        <ecNumber evidence="8">6.6.1.1</ecNumber>
    </recommendedName>
</protein>
<feature type="domain" description="VWFA" evidence="11">
    <location>
        <begin position="780"/>
        <end position="975"/>
    </location>
</feature>
<evidence type="ECO:0000256" key="3">
    <source>
        <dbReference type="ARBA" id="ARBA00022598"/>
    </source>
</evidence>
<evidence type="ECO:0000256" key="7">
    <source>
        <dbReference type="ARBA" id="ARBA00048693"/>
    </source>
</evidence>
<dbReference type="STRING" id="3076.A0A2P6TK99"/>
<dbReference type="GO" id="GO:0009507">
    <property type="term" value="C:chloroplast"/>
    <property type="evidence" value="ECO:0007669"/>
    <property type="project" value="UniProtKB-SubCell"/>
</dbReference>
<dbReference type="Proteomes" id="UP000239899">
    <property type="component" value="Unassembled WGS sequence"/>
</dbReference>
<dbReference type="NCBIfam" id="TIGR02031">
    <property type="entry name" value="BchD-ChlD"/>
    <property type="match status" value="1"/>
</dbReference>
<comment type="subunit">
    <text evidence="8">The magnesium chelatase complex is a heterotrimer consisting of subunits CHLI, CHLD, AND CHLH.</text>
</comment>
<dbReference type="EC" id="6.6.1.1" evidence="8"/>
<dbReference type="Gene3D" id="3.40.50.410">
    <property type="entry name" value="von Willebrand factor, type A domain"/>
    <property type="match status" value="1"/>
</dbReference>
<dbReference type="Pfam" id="PF17863">
    <property type="entry name" value="AAA_lid_2"/>
    <property type="match status" value="1"/>
</dbReference>
<gene>
    <name evidence="12" type="ORF">C2E21_6532</name>
</gene>
<comment type="activity regulation">
    <text evidence="8">Redox regulation; active in reducing conditions, inactive in oxidizing conditions.</text>
</comment>
<dbReference type="GO" id="GO:0016851">
    <property type="term" value="F:magnesium chelatase activity"/>
    <property type="evidence" value="ECO:0007669"/>
    <property type="project" value="UniProtKB-UniRule"/>
</dbReference>
<evidence type="ECO:0000256" key="6">
    <source>
        <dbReference type="ARBA" id="ARBA00023171"/>
    </source>
</evidence>
<dbReference type="InterPro" id="IPR041702">
    <property type="entry name" value="BchD/ChlD_VWA"/>
</dbReference>
<keyword evidence="10" id="KW-0732">Signal</keyword>
<feature type="region of interest" description="Disordered" evidence="9">
    <location>
        <begin position="625"/>
        <end position="670"/>
    </location>
</feature>
<dbReference type="EMBL" id="LHPG02000013">
    <property type="protein sequence ID" value="PRW44497.1"/>
    <property type="molecule type" value="Genomic_DNA"/>
</dbReference>
<name>A0A2P6TK99_CHLSO</name>
<feature type="region of interest" description="Disordered" evidence="9">
    <location>
        <begin position="138"/>
        <end position="167"/>
    </location>
</feature>
<keyword evidence="6 8" id="KW-0149">Chlorophyll biosynthesis</keyword>
<feature type="compositionally biased region" description="Low complexity" evidence="9">
    <location>
        <begin position="659"/>
        <end position="670"/>
    </location>
</feature>
<dbReference type="OrthoDB" id="299997at2759"/>
<keyword evidence="4 8" id="KW-0547">Nucleotide-binding</keyword>
<keyword evidence="2 8" id="KW-0602">Photosynthesis</keyword>
<evidence type="ECO:0000313" key="13">
    <source>
        <dbReference type="Proteomes" id="UP000239899"/>
    </source>
</evidence>
<dbReference type="InterPro" id="IPR002035">
    <property type="entry name" value="VWF_A"/>
</dbReference>
<sequence length="984" mass="105068">MLRKAGGAALLAALAYTAHDAAADTAMLWRSQSLVMAQAASNPRFAAAVGTPIQSGPWYNASVAISHDGHIATVTLQLKGSRRSSDVTVRLARRGGLRSTLLYNLVGGSEWDVLVMNALIGMGPGGVPVSMSLLQHEEPDPAAAAAAARAMGHGERGPQPSRQRPAGAQLPPLLAHACKRHLRYQRRQPSSSSSSSSSNRRQQSLIRRCLSIAETSRPSIDIGSLLSGSMTSMLGSHDASVGVGSSWGSRDEAGSGGGALHGSMEASWEYSGPRSFPMLAVVRLEHIKHALLLGAVDTVEKCNCKCFANRHGVGVRLENIKHALLGAVDTGIGGIIIAGGHGVAKSVLARSLIELLPPIEVAAASWCHADPDHPEEWEEGLAERLAGAPPVRAVRPAPFVTVPLGVTEDRLLGTVDVEASMREGRPVFMPGLLAQCHRGVLYVDDINLLDEGIRSLLLSAVAAGYNTVEREGISVSHPCAPLLIATYNPEEGELREGVLDRFAIGLSADIEYGVEARVQAVLAAERFQDSRPAVLSETEWGTEQLKLAVLAARETLGDVYIAEKHVRFLVEQAARLGCQGQRAELWAARVARAAAALRGSDRVEGPDLQTAVQLAILPRATLTEPQAVQQQRPPPPPPPQASKEQQEDEDKEKEDQRDQQQQQPPEEQQIEAPAEFMVGVQDVVLDPGVLYFALQQKRLKGRSGRSRNVVFSQDRGRYVKPMIPKGKVRRLAFDATLRAAAPYQRSRRCRAAAAGKAARKIWIEQDDLRAKRLARKSRCLVLFVVDASGSMALNRMAAAKGAALRLLGQSYVSRDYVAVLPFHGEQAEVLVPPSRAIALAKRRLEVLPCGGGTPLAHALSLACRMGTNAQQKGEVGRCLVVLITDGRANVSLACSNKEPGCYGPDATTPEQEVLNEEVLDMARRLGATGMKLLVIDTESRYISRGFAKEIATAAGGRYHRLPNAIDAVSAIAAAAGAAAASAKA</sequence>
<dbReference type="GO" id="GO:0015995">
    <property type="term" value="P:chlorophyll biosynthetic process"/>
    <property type="evidence" value="ECO:0007669"/>
    <property type="project" value="UniProtKB-UniPathway"/>
</dbReference>
<dbReference type="SUPFAM" id="SSF53300">
    <property type="entry name" value="vWA-like"/>
    <property type="match status" value="1"/>
</dbReference>
<dbReference type="GO" id="GO:0005524">
    <property type="term" value="F:ATP binding"/>
    <property type="evidence" value="ECO:0007669"/>
    <property type="project" value="UniProtKB-UniRule"/>
</dbReference>
<evidence type="ECO:0000256" key="1">
    <source>
        <dbReference type="ARBA" id="ARBA00005799"/>
    </source>
</evidence>
<organism evidence="12 13">
    <name type="scientific">Chlorella sorokiniana</name>
    <name type="common">Freshwater green alga</name>
    <dbReference type="NCBI Taxonomy" id="3076"/>
    <lineage>
        <taxon>Eukaryota</taxon>
        <taxon>Viridiplantae</taxon>
        <taxon>Chlorophyta</taxon>
        <taxon>core chlorophytes</taxon>
        <taxon>Trebouxiophyceae</taxon>
        <taxon>Chlorellales</taxon>
        <taxon>Chlorellaceae</taxon>
        <taxon>Chlorella clade</taxon>
        <taxon>Chlorella</taxon>
    </lineage>
</organism>
<evidence type="ECO:0000256" key="2">
    <source>
        <dbReference type="ARBA" id="ARBA00022531"/>
    </source>
</evidence>
<dbReference type="InterPro" id="IPR027417">
    <property type="entry name" value="P-loop_NTPase"/>
</dbReference>
<reference evidence="12 13" key="1">
    <citation type="journal article" date="2018" name="Plant J.">
        <title>Genome sequences of Chlorella sorokiniana UTEX 1602 and Micractinium conductrix SAG 241.80: implications to maltose excretion by a green alga.</title>
        <authorList>
            <person name="Arriola M.B."/>
            <person name="Velmurugan N."/>
            <person name="Zhang Y."/>
            <person name="Plunkett M.H."/>
            <person name="Hondzo H."/>
            <person name="Barney B.M."/>
        </authorList>
    </citation>
    <scope>NUCLEOTIDE SEQUENCE [LARGE SCALE GENOMIC DNA]</scope>
    <source>
        <strain evidence="13">UTEX 1602</strain>
    </source>
</reference>
<dbReference type="InterPro" id="IPR036465">
    <property type="entry name" value="vWFA_dom_sf"/>
</dbReference>
<dbReference type="SUPFAM" id="SSF52540">
    <property type="entry name" value="P-loop containing nucleoside triphosphate hydrolases"/>
    <property type="match status" value="1"/>
</dbReference>
<comment type="pathway">
    <text evidence="8">Porphyrin-containing compound metabolism; chlorophyll biosynthesis.</text>
</comment>
<feature type="region of interest" description="Disordered" evidence="9">
    <location>
        <begin position="182"/>
        <end position="202"/>
    </location>
</feature>
<dbReference type="Gene3D" id="1.10.8.80">
    <property type="entry name" value="Magnesium chelatase subunit I, C-Terminal domain"/>
    <property type="match status" value="1"/>
</dbReference>
<keyword evidence="8" id="KW-0150">Chloroplast</keyword>
<dbReference type="InterPro" id="IPR041628">
    <property type="entry name" value="ChlI/MoxR_AAA_lid"/>
</dbReference>
<comment type="catalytic activity">
    <reaction evidence="7 8">
        <text>protoporphyrin IX + Mg(2+) + ATP + H2O = Mg-protoporphyrin IX + ADP + phosphate + 3 H(+)</text>
        <dbReference type="Rhea" id="RHEA:13961"/>
        <dbReference type="ChEBI" id="CHEBI:15377"/>
        <dbReference type="ChEBI" id="CHEBI:15378"/>
        <dbReference type="ChEBI" id="CHEBI:18420"/>
        <dbReference type="ChEBI" id="CHEBI:30616"/>
        <dbReference type="ChEBI" id="CHEBI:43474"/>
        <dbReference type="ChEBI" id="CHEBI:57306"/>
        <dbReference type="ChEBI" id="CHEBI:60492"/>
        <dbReference type="ChEBI" id="CHEBI:456216"/>
        <dbReference type="EC" id="6.6.1.1"/>
    </reaction>
</comment>
<feature type="chain" id="PRO_5015175117" description="Mg-protoporphyrin IX chelatase" evidence="10">
    <location>
        <begin position="24"/>
        <end position="984"/>
    </location>
</feature>
<dbReference type="Pfam" id="PF13519">
    <property type="entry name" value="VWA_2"/>
    <property type="match status" value="1"/>
</dbReference>
<evidence type="ECO:0000256" key="10">
    <source>
        <dbReference type="SAM" id="SignalP"/>
    </source>
</evidence>